<dbReference type="AlphaFoldDB" id="N0E4S7"/>
<gene>
    <name evidence="1" type="ORF">BN10_720005</name>
</gene>
<dbReference type="STRING" id="1193181.BN10_720005"/>
<name>N0E4S7_9MICO</name>
<comment type="caution">
    <text evidence="1">The sequence shown here is derived from an EMBL/GenBank/DDBJ whole genome shotgun (WGS) entry which is preliminary data.</text>
</comment>
<proteinExistence type="predicted"/>
<accession>N0E4S7</accession>
<dbReference type="Proteomes" id="UP000013167">
    <property type="component" value="Unassembled WGS sequence"/>
</dbReference>
<reference evidence="1 2" key="1">
    <citation type="journal article" date="2013" name="ISME J.">
        <title>A metabolic model for members of the genus Tetrasphaera involved in enhanced biological phosphorus removal.</title>
        <authorList>
            <person name="Kristiansen R."/>
            <person name="Nguyen H.T.T."/>
            <person name="Saunders A.M."/>
            <person name="Nielsen J.L."/>
            <person name="Wimmer R."/>
            <person name="Le V.Q."/>
            <person name="McIlroy S.J."/>
            <person name="Petrovski S."/>
            <person name="Seviour R.J."/>
            <person name="Calteau A."/>
            <person name="Nielsen K.L."/>
            <person name="Nielsen P.H."/>
        </authorList>
    </citation>
    <scope>NUCLEOTIDE SEQUENCE [LARGE SCALE GENOMIC DNA]</scope>
    <source>
        <strain evidence="1 2">Lp2</strain>
    </source>
</reference>
<dbReference type="EMBL" id="CAIZ01000144">
    <property type="protein sequence ID" value="CCH70926.1"/>
    <property type="molecule type" value="Genomic_DNA"/>
</dbReference>
<evidence type="ECO:0000313" key="1">
    <source>
        <dbReference type="EMBL" id="CCH70926.1"/>
    </source>
</evidence>
<protein>
    <submittedName>
        <fullName evidence="1">Uncharacterized protein</fullName>
    </submittedName>
</protein>
<keyword evidence="2" id="KW-1185">Reference proteome</keyword>
<dbReference type="HOGENOM" id="CLU_2774543_0_0_11"/>
<sequence length="69" mass="7811">MPLDQAAVAFWILRGAFQRISMRLRPSGRVTGTHFIRRAAGPMGSVAFFIEASFQQVVHASFTHKHTRR</sequence>
<organism evidence="1 2">
    <name type="scientific">Phycicoccus elongatus Lp2</name>
    <dbReference type="NCBI Taxonomy" id="1193181"/>
    <lineage>
        <taxon>Bacteria</taxon>
        <taxon>Bacillati</taxon>
        <taxon>Actinomycetota</taxon>
        <taxon>Actinomycetes</taxon>
        <taxon>Micrococcales</taxon>
        <taxon>Intrasporangiaceae</taxon>
        <taxon>Phycicoccus</taxon>
    </lineage>
</organism>
<evidence type="ECO:0000313" key="2">
    <source>
        <dbReference type="Proteomes" id="UP000013167"/>
    </source>
</evidence>